<keyword evidence="1" id="KW-1133">Transmembrane helix</keyword>
<organism evidence="3 4">
    <name type="scientific">Jutongia huaianensis</name>
    <dbReference type="NCBI Taxonomy" id="2763668"/>
    <lineage>
        <taxon>Bacteria</taxon>
        <taxon>Bacillati</taxon>
        <taxon>Bacillota</taxon>
        <taxon>Clostridia</taxon>
        <taxon>Lachnospirales</taxon>
        <taxon>Lachnospiraceae</taxon>
        <taxon>Jutongia</taxon>
    </lineage>
</organism>
<evidence type="ECO:0000256" key="1">
    <source>
        <dbReference type="SAM" id="Phobius"/>
    </source>
</evidence>
<dbReference type="Pfam" id="PF14317">
    <property type="entry name" value="YcxB"/>
    <property type="match status" value="1"/>
</dbReference>
<reference evidence="3 4" key="1">
    <citation type="submission" date="2020-08" db="EMBL/GenBank/DDBJ databases">
        <title>Genome public.</title>
        <authorList>
            <person name="Liu C."/>
            <person name="Sun Q."/>
        </authorList>
    </citation>
    <scope>NUCLEOTIDE SEQUENCE [LARGE SCALE GENOMIC DNA]</scope>
    <source>
        <strain evidence="3 4">NSJ-37</strain>
    </source>
</reference>
<sequence length="183" mass="20755">MKEIEFDVELTAGDLYAFSMRHTYGNISGIFGVVISLSCWIILAVRFGVMDTTARIALFIIGCLFTIVQPVMLYSKSKAQARQNKDINAKLHYILSSEGITVSQGEQEASVKWYDVRKITSTAKAVYVYMSPVRAFIFPQDQCGTEFEEIKAFVTAKVKEYADYDPAQKEAHQDEEKDQEEHL</sequence>
<name>A0ABR7MYH1_9FIRM</name>
<dbReference type="EMBL" id="JACRSX010000001">
    <property type="protein sequence ID" value="MBC8561388.1"/>
    <property type="molecule type" value="Genomic_DNA"/>
</dbReference>
<dbReference type="InterPro" id="IPR025588">
    <property type="entry name" value="YcxB-like_C"/>
</dbReference>
<evidence type="ECO:0000313" key="3">
    <source>
        <dbReference type="EMBL" id="MBC8561388.1"/>
    </source>
</evidence>
<feature type="domain" description="YcxB-like C-terminal" evidence="2">
    <location>
        <begin position="96"/>
        <end position="151"/>
    </location>
</feature>
<accession>A0ABR7MYH1</accession>
<keyword evidence="4" id="KW-1185">Reference proteome</keyword>
<keyword evidence="1" id="KW-0812">Transmembrane</keyword>
<proteinExistence type="predicted"/>
<gene>
    <name evidence="3" type="ORF">H8704_01865</name>
</gene>
<comment type="caution">
    <text evidence="3">The sequence shown here is derived from an EMBL/GenBank/DDBJ whole genome shotgun (WGS) entry which is preliminary data.</text>
</comment>
<dbReference type="RefSeq" id="WP_118679459.1">
    <property type="nucleotide sequence ID" value="NZ_JACRSX010000001.1"/>
</dbReference>
<dbReference type="Proteomes" id="UP000606193">
    <property type="component" value="Unassembled WGS sequence"/>
</dbReference>
<feature type="transmembrane region" description="Helical" evidence="1">
    <location>
        <begin position="56"/>
        <end position="75"/>
    </location>
</feature>
<evidence type="ECO:0000313" key="4">
    <source>
        <dbReference type="Proteomes" id="UP000606193"/>
    </source>
</evidence>
<protein>
    <submittedName>
        <fullName evidence="3">YcxB family protein</fullName>
    </submittedName>
</protein>
<keyword evidence="1" id="KW-0472">Membrane</keyword>
<feature type="transmembrane region" description="Helical" evidence="1">
    <location>
        <begin position="29"/>
        <end position="50"/>
    </location>
</feature>
<evidence type="ECO:0000259" key="2">
    <source>
        <dbReference type="Pfam" id="PF14317"/>
    </source>
</evidence>